<dbReference type="GO" id="GO:0046872">
    <property type="term" value="F:metal ion binding"/>
    <property type="evidence" value="ECO:0007669"/>
    <property type="project" value="UniProtKB-KW"/>
</dbReference>
<dbReference type="GO" id="GO:0000166">
    <property type="term" value="F:nucleotide binding"/>
    <property type="evidence" value="ECO:0007669"/>
    <property type="project" value="UniProtKB-KW"/>
</dbReference>
<dbReference type="GO" id="GO:0005634">
    <property type="term" value="C:nucleus"/>
    <property type="evidence" value="ECO:0000318"/>
    <property type="project" value="GO_Central"/>
</dbReference>
<feature type="compositionally biased region" description="Basic and acidic residues" evidence="2">
    <location>
        <begin position="236"/>
        <end position="254"/>
    </location>
</feature>
<dbReference type="PANTHER" id="PTHR12395">
    <property type="entry name" value="DOM-3 RELATED"/>
    <property type="match status" value="1"/>
</dbReference>
<dbReference type="Bgee" id="WBGene00010822">
    <property type="expression patterns" value="Expressed in larva and 3 other cell types or tissues"/>
</dbReference>
<dbReference type="OrthoDB" id="5872150at2759"/>
<keyword evidence="1" id="KW-0547">Nucleotide-binding</keyword>
<dbReference type="InParanoid" id="O62317"/>
<dbReference type="InterPro" id="IPR039039">
    <property type="entry name" value="RAI1-like_fam"/>
</dbReference>
<dbReference type="EMBL" id="BX284601">
    <property type="protein sequence ID" value="CAB04620.2"/>
    <property type="molecule type" value="Genomic_DNA"/>
</dbReference>
<dbReference type="eggNOG" id="ENOG502SH3D">
    <property type="taxonomic scope" value="Eukaryota"/>
</dbReference>
<keyword evidence="1" id="KW-0540">Nuclease</keyword>
<sequence length="469" mass="52749">MAGIEITVIDYYHSKINKDSKMEIKIGELPKVLNKTYLGKLNATPSMNNPVKDTQGGEKQMESMLAYIKQKGWAGESKPNFVMNRNVIGAIPSSTGVENFIVFKTNDVQVIVKTPKEKGQESEGNQMEPWKSLIYGVNFEHHCTKTANEPLPTNDAVTKAVLKAHVPRTQEGSNNSSYSILYSAQIDGIDDKRQHYEMKVLNGGLTKYHLENSSCWFYWQSVFGNCNTLIVGSRTGKQDQDPKTLTKTRERQREELDDISYVSKFSAGKKRSSENKDTNHGSSKKSKSSSSSKTPEADNDSSKTPEADNDSSKTPEADNDSSKTPEADNDSSKTPEADNDSSKTPEADNDSSKTPEADNDSSKTLEADNDNHLRGLPELSLYRVRHLKREDIPKYKDVKWNIEDGKKRIQTFLEQVETEATENGSCYSCTIDFENKEEAWKIKKIKRKRIKGNTFLEEFTKLVHESIPS</sequence>
<evidence type="ECO:0000313" key="5">
    <source>
        <dbReference type="WormBase" id="M01G12.9"/>
    </source>
</evidence>
<keyword evidence="4" id="KW-1185">Reference proteome</keyword>
<dbReference type="RefSeq" id="NP_493059.2">
    <property type="nucleotide sequence ID" value="NM_060658.3"/>
</dbReference>
<reference evidence="3 4" key="1">
    <citation type="journal article" date="1998" name="Science">
        <title>Genome sequence of the nematode C. elegans: a platform for investigating biology.</title>
        <authorList>
            <consortium name="The C. elegans sequencing consortium"/>
            <person name="Sulson J.E."/>
            <person name="Waterston R."/>
        </authorList>
    </citation>
    <scope>NUCLEOTIDE SEQUENCE [LARGE SCALE GENOMIC DNA]</scope>
    <source>
        <strain evidence="3 4">Bristol N2</strain>
    </source>
</reference>
<keyword evidence="6" id="KW-1267">Proteomics identification</keyword>
<dbReference type="GeneID" id="187385"/>
<dbReference type="HOGENOM" id="CLU_046467_0_0_1"/>
<dbReference type="CTD" id="187385"/>
<dbReference type="PaxDb" id="6239-M01G12.9"/>
<dbReference type="GO" id="GO:0004518">
    <property type="term" value="F:nuclease activity"/>
    <property type="evidence" value="ECO:0007669"/>
    <property type="project" value="UniProtKB-KW"/>
</dbReference>
<evidence type="ECO:0000256" key="1">
    <source>
        <dbReference type="RuleBase" id="RU367113"/>
    </source>
</evidence>
<gene>
    <name evidence="3" type="ORF">CELE_M01G12.9</name>
    <name evidence="3 5" type="ORF">M01G12.9</name>
</gene>
<dbReference type="AlphaFoldDB" id="O62317"/>
<keyword evidence="1" id="KW-0378">Hydrolase</keyword>
<keyword evidence="1" id="KW-0539">Nucleus</keyword>
<evidence type="ECO:0000313" key="3">
    <source>
        <dbReference type="EMBL" id="CAB04620.2"/>
    </source>
</evidence>
<dbReference type="KEGG" id="cel:CELE_M01G12.9"/>
<dbReference type="UCSC" id="M01G12.9">
    <property type="organism name" value="c. elegans"/>
</dbReference>
<dbReference type="EC" id="3.6.1.-" evidence="1"/>
<comment type="subcellular location">
    <subcellularLocation>
        <location evidence="1">Nucleus</location>
    </subcellularLocation>
</comment>
<dbReference type="AGR" id="WB:WBGene00010822"/>
<dbReference type="FunCoup" id="O62317">
    <property type="interactions" value="289"/>
</dbReference>
<evidence type="ECO:0000313" key="4">
    <source>
        <dbReference type="Proteomes" id="UP000001940"/>
    </source>
</evidence>
<dbReference type="Pfam" id="PF12815">
    <property type="entry name" value="CTD"/>
    <property type="match status" value="1"/>
</dbReference>
<dbReference type="WormBase" id="M01G12.9">
    <property type="protein sequence ID" value="CE44785"/>
    <property type="gene ID" value="WBGene00010822"/>
</dbReference>
<dbReference type="GO" id="GO:0000956">
    <property type="term" value="P:nuclear-transcribed mRNA catabolic process"/>
    <property type="evidence" value="ECO:0000318"/>
    <property type="project" value="GO_Central"/>
</dbReference>
<feature type="region of interest" description="Disordered" evidence="2">
    <location>
        <begin position="232"/>
        <end position="378"/>
    </location>
</feature>
<organism evidence="3 4">
    <name type="scientific">Caenorhabditis elegans</name>
    <dbReference type="NCBI Taxonomy" id="6239"/>
    <lineage>
        <taxon>Eukaryota</taxon>
        <taxon>Metazoa</taxon>
        <taxon>Ecdysozoa</taxon>
        <taxon>Nematoda</taxon>
        <taxon>Chromadorea</taxon>
        <taxon>Rhabditida</taxon>
        <taxon>Rhabditina</taxon>
        <taxon>Rhabditomorpha</taxon>
        <taxon>Rhabditoidea</taxon>
        <taxon>Rhabditidae</taxon>
        <taxon>Peloderinae</taxon>
        <taxon>Caenorhabditis</taxon>
    </lineage>
</organism>
<accession>O62317</accession>
<dbReference type="GO" id="GO:0003723">
    <property type="term" value="F:RNA binding"/>
    <property type="evidence" value="ECO:0007669"/>
    <property type="project" value="UniProtKB-KW"/>
</dbReference>
<dbReference type="PhylomeDB" id="O62317"/>
<dbReference type="PANTHER" id="PTHR12395:SF12">
    <property type="entry name" value="DECAPPING NUCLEASE"/>
    <property type="match status" value="1"/>
</dbReference>
<dbReference type="STRING" id="6239.M01G12.9.1"/>
<comment type="similarity">
    <text evidence="1">Belongs to the DXO/Dom3Z family.</text>
</comment>
<keyword evidence="1" id="KW-0479">Metal-binding</keyword>
<feature type="compositionally biased region" description="Basic and acidic residues" evidence="2">
    <location>
        <begin position="300"/>
        <end position="375"/>
    </location>
</feature>
<dbReference type="Proteomes" id="UP000001940">
    <property type="component" value="Chromosome I"/>
</dbReference>
<keyword evidence="1" id="KW-0694">RNA-binding</keyword>
<dbReference type="GO" id="GO:0005829">
    <property type="term" value="C:cytosol"/>
    <property type="evidence" value="ECO:0000318"/>
    <property type="project" value="GO_Central"/>
</dbReference>
<name>O62317_CAEEL</name>
<protein>
    <recommendedName>
        <fullName evidence="1">Decapping nuclease</fullName>
        <ecNumber evidence="1">3.6.1.-</ecNumber>
    </recommendedName>
</protein>
<evidence type="ECO:0000256" key="2">
    <source>
        <dbReference type="SAM" id="MobiDB-lite"/>
    </source>
</evidence>
<evidence type="ECO:0007829" key="6">
    <source>
        <dbReference type="PeptideAtlas" id="O62317"/>
    </source>
</evidence>
<dbReference type="PeptideAtlas" id="O62317"/>
<dbReference type="GO" id="GO:0034353">
    <property type="term" value="F:mRNA 5'-diphosphatase activity"/>
    <property type="evidence" value="ECO:0000318"/>
    <property type="project" value="GO_Central"/>
</dbReference>
<proteinExistence type="evidence at protein level"/>
<comment type="function">
    <text evidence="1">Decapping enzyme for NAD-capped RNAs: specifically hydrolyzes the nicotinamide adenine dinucleotide (NAD) cap from a subset of RNAs by removing the entire NAD moiety from the 5'-end of an NAD-capped RNA.</text>
</comment>
<dbReference type="GO" id="GO:0110155">
    <property type="term" value="P:NAD-cap decapping"/>
    <property type="evidence" value="ECO:0000318"/>
    <property type="project" value="GO_Central"/>
</dbReference>
<comment type="cofactor">
    <cofactor evidence="1">
        <name>a divalent metal cation</name>
        <dbReference type="ChEBI" id="CHEBI:60240"/>
    </cofactor>
</comment>